<dbReference type="EMBL" id="CP074665">
    <property type="protein sequence ID" value="QWI64886.1"/>
    <property type="molecule type" value="Genomic_DNA"/>
</dbReference>
<dbReference type="NCBIfam" id="NF011767">
    <property type="entry name" value="PRK15221.1"/>
    <property type="match status" value="1"/>
</dbReference>
<feature type="chain" id="PRO_5034677126" evidence="1">
    <location>
        <begin position="23"/>
        <end position="166"/>
    </location>
</feature>
<dbReference type="InterPro" id="IPR018569">
    <property type="entry name" value="Saf-pilin_pilus_formation"/>
</dbReference>
<accession>A0A8E9RMB1</accession>
<feature type="domain" description="Saf-pilin pilus formation protein" evidence="2">
    <location>
        <begin position="23"/>
        <end position="165"/>
    </location>
</feature>
<evidence type="ECO:0000259" key="2">
    <source>
        <dbReference type="Pfam" id="PF09460"/>
    </source>
</evidence>
<dbReference type="Pfam" id="PF09460">
    <property type="entry name" value="Saf-Nte_pilin"/>
    <property type="match status" value="1"/>
</dbReference>
<reference evidence="3" key="1">
    <citation type="submission" date="2018-07" db="EMBL/GenBank/DDBJ databases">
        <authorList>
            <consortium name="GenomeTrakr network: Whole genome sequencing for foodborne pathogen traceback"/>
        </authorList>
    </citation>
    <scope>NUCLEOTIDE SEQUENCE</scope>
    <source>
        <strain evidence="3">CFSAN002014</strain>
    </source>
</reference>
<dbReference type="AlphaFoldDB" id="A0A8E9RMB1"/>
<keyword evidence="1" id="KW-0732">Signal</keyword>
<dbReference type="PROSITE" id="PS51257">
    <property type="entry name" value="PROKAR_LIPOPROTEIN"/>
    <property type="match status" value="1"/>
</dbReference>
<protein>
    <submittedName>
        <fullName evidence="3">Saf-pilin pilus formation protein SafA</fullName>
    </submittedName>
</protein>
<evidence type="ECO:0000313" key="3">
    <source>
        <dbReference type="EMBL" id="QWI64886.1"/>
    </source>
</evidence>
<gene>
    <name evidence="3" type="ORF">XB36_017045</name>
</gene>
<proteinExistence type="predicted"/>
<feature type="signal peptide" evidence="1">
    <location>
        <begin position="1"/>
        <end position="22"/>
    </location>
</feature>
<sequence length="166" mass="17208">MKNIKDLIIASALSIMAASCYAGSLVPNTSTGVSADVSFSNPGQLQAQLTPVAGLMAGQHGGNGDVIAQLKVSGSIKQFAVTGDYSKPETVGNNSDVWKVKGKNGNTITVSFQGTKWASKGSLVDGSAHKWWIYNMGDGIDVILSGAQTVNADIYPVTLNVAAYQA</sequence>
<organism evidence="3">
    <name type="scientific">Salmonella enterica I</name>
    <dbReference type="NCBI Taxonomy" id="59201"/>
    <lineage>
        <taxon>Bacteria</taxon>
        <taxon>Pseudomonadati</taxon>
        <taxon>Pseudomonadota</taxon>
        <taxon>Gammaproteobacteria</taxon>
        <taxon>Enterobacterales</taxon>
        <taxon>Enterobacteriaceae</taxon>
        <taxon>Salmonella</taxon>
    </lineage>
</organism>
<name>A0A8E9RMB1_SALET</name>
<evidence type="ECO:0000256" key="1">
    <source>
        <dbReference type="SAM" id="SignalP"/>
    </source>
</evidence>
<dbReference type="CDD" id="cd18775">
    <property type="entry name" value="SafA-like"/>
    <property type="match status" value="1"/>
</dbReference>
<reference evidence="3" key="2">
    <citation type="submission" date="2021-05" db="EMBL/GenBank/DDBJ databases">
        <title>Whole genome PacBio Sequel sequence of Salmonella enterica subsp. enterica.</title>
        <authorList>
            <person name="Hoffmann M."/>
            <person name="Balkey M."/>
            <person name="Luo Y."/>
        </authorList>
    </citation>
    <scope>NUCLEOTIDE SEQUENCE</scope>
    <source>
        <strain evidence="3">CFSAN002014</strain>
    </source>
</reference>